<evidence type="ECO:0000313" key="1">
    <source>
        <dbReference type="EMBL" id="SOD93429.1"/>
    </source>
</evidence>
<dbReference type="AlphaFoldDB" id="A0A286GE72"/>
<organism evidence="1 2">
    <name type="scientific">Spirosoma fluviale</name>
    <dbReference type="NCBI Taxonomy" id="1597977"/>
    <lineage>
        <taxon>Bacteria</taxon>
        <taxon>Pseudomonadati</taxon>
        <taxon>Bacteroidota</taxon>
        <taxon>Cytophagia</taxon>
        <taxon>Cytophagales</taxon>
        <taxon>Cytophagaceae</taxon>
        <taxon>Spirosoma</taxon>
    </lineage>
</organism>
<gene>
    <name evidence="1" type="ORF">SAMN06269250_4493</name>
</gene>
<keyword evidence="2" id="KW-1185">Reference proteome</keyword>
<sequence>MIIELNFTGASLCDRKLTVFLHLLCKKPGFALINNSNKWIYLRNYVTT</sequence>
<protein>
    <submittedName>
        <fullName evidence="1">Uncharacterized protein</fullName>
    </submittedName>
</protein>
<accession>A0A286GE72</accession>
<proteinExistence type="predicted"/>
<evidence type="ECO:0000313" key="2">
    <source>
        <dbReference type="Proteomes" id="UP000219452"/>
    </source>
</evidence>
<reference evidence="2" key="1">
    <citation type="submission" date="2017-09" db="EMBL/GenBank/DDBJ databases">
        <authorList>
            <person name="Varghese N."/>
            <person name="Submissions S."/>
        </authorList>
    </citation>
    <scope>NUCLEOTIDE SEQUENCE [LARGE SCALE GENOMIC DNA]</scope>
    <source>
        <strain evidence="2">DSM 29961</strain>
    </source>
</reference>
<dbReference type="EMBL" id="OCNH01000003">
    <property type="protein sequence ID" value="SOD93429.1"/>
    <property type="molecule type" value="Genomic_DNA"/>
</dbReference>
<dbReference type="Proteomes" id="UP000219452">
    <property type="component" value="Unassembled WGS sequence"/>
</dbReference>
<name>A0A286GE72_9BACT</name>